<evidence type="ECO:0000313" key="4">
    <source>
        <dbReference type="Proteomes" id="UP001166286"/>
    </source>
</evidence>
<dbReference type="PANTHER" id="PTHR37783">
    <property type="entry name" value="MEMBRANE PROTEIN, PUTATIVE (AFU_ORTHOLOGUE AFUA_1G04315)-RELATED"/>
    <property type="match status" value="1"/>
</dbReference>
<organism evidence="3 4">
    <name type="scientific">Cladonia borealis</name>
    <dbReference type="NCBI Taxonomy" id="184061"/>
    <lineage>
        <taxon>Eukaryota</taxon>
        <taxon>Fungi</taxon>
        <taxon>Dikarya</taxon>
        <taxon>Ascomycota</taxon>
        <taxon>Pezizomycotina</taxon>
        <taxon>Lecanoromycetes</taxon>
        <taxon>OSLEUM clade</taxon>
        <taxon>Lecanoromycetidae</taxon>
        <taxon>Lecanorales</taxon>
        <taxon>Lecanorineae</taxon>
        <taxon>Cladoniaceae</taxon>
        <taxon>Cladonia</taxon>
    </lineage>
</organism>
<dbReference type="EMBL" id="JAFEKC020000006">
    <property type="protein sequence ID" value="KAK0513837.1"/>
    <property type="molecule type" value="Genomic_DNA"/>
</dbReference>
<feature type="domain" description="DUF2470" evidence="2">
    <location>
        <begin position="12"/>
        <end position="85"/>
    </location>
</feature>
<feature type="transmembrane region" description="Helical" evidence="1">
    <location>
        <begin position="147"/>
        <end position="168"/>
    </location>
</feature>
<keyword evidence="1" id="KW-0472">Membrane</keyword>
<evidence type="ECO:0000256" key="1">
    <source>
        <dbReference type="SAM" id="Phobius"/>
    </source>
</evidence>
<dbReference type="InterPro" id="IPR019595">
    <property type="entry name" value="DUF2470"/>
</dbReference>
<dbReference type="InterPro" id="IPR037119">
    <property type="entry name" value="Haem_oxidase_HugZ-like_sf"/>
</dbReference>
<evidence type="ECO:0000259" key="2">
    <source>
        <dbReference type="Pfam" id="PF10615"/>
    </source>
</evidence>
<dbReference type="Gene3D" id="3.20.180.10">
    <property type="entry name" value="PNP-oxidase-like"/>
    <property type="match status" value="1"/>
</dbReference>
<dbReference type="AlphaFoldDB" id="A0AA39V2Y3"/>
<dbReference type="Pfam" id="PF10615">
    <property type="entry name" value="DUF2470"/>
    <property type="match status" value="1"/>
</dbReference>
<sequence length="224" mass="25713">MTDQDKDAAAKHRIITHMNADHQDSLIRYLEYYAHLSPFAARNAQLTDITFDSMTIASGNSNIHNVPIKPPMTSWAEARPRVVVMNADAVKGLQRSNVTVKRYKGPRGWTTAVMVVCALTFLAFARPGNFLPGALLYDTLLKYVPGFAKFCWRVQPLVIYPMVALHVYEAIHMERSRLRKHTVRMFSRTWWMWVVSTFVEGAGAFVRFDEVIREEEEKRAKAKH</sequence>
<keyword evidence="1" id="KW-0812">Transmembrane</keyword>
<keyword evidence="4" id="KW-1185">Reference proteome</keyword>
<dbReference type="PANTHER" id="PTHR37783:SF1">
    <property type="entry name" value="MEMBRANE PROTEIN, PUTATIVE (AFU_ORTHOLOGUE AFUA_1G04315)-RELATED"/>
    <property type="match status" value="1"/>
</dbReference>
<comment type="caution">
    <text evidence="3">The sequence shown here is derived from an EMBL/GenBank/DDBJ whole genome shotgun (WGS) entry which is preliminary data.</text>
</comment>
<gene>
    <name evidence="3" type="ORF">JMJ35_003559</name>
</gene>
<name>A0AA39V2Y3_9LECA</name>
<keyword evidence="1" id="KW-1133">Transmembrane helix</keyword>
<reference evidence="3" key="1">
    <citation type="submission" date="2023-03" db="EMBL/GenBank/DDBJ databases">
        <title>Complete genome of Cladonia borealis.</title>
        <authorList>
            <person name="Park H."/>
        </authorList>
    </citation>
    <scope>NUCLEOTIDE SEQUENCE</scope>
    <source>
        <strain evidence="3">ANT050790</strain>
    </source>
</reference>
<protein>
    <recommendedName>
        <fullName evidence="2">DUF2470 domain-containing protein</fullName>
    </recommendedName>
</protein>
<proteinExistence type="predicted"/>
<accession>A0AA39V2Y3</accession>
<feature type="transmembrane region" description="Helical" evidence="1">
    <location>
        <begin position="109"/>
        <end position="127"/>
    </location>
</feature>
<dbReference type="Proteomes" id="UP001166286">
    <property type="component" value="Unassembled WGS sequence"/>
</dbReference>
<evidence type="ECO:0000313" key="3">
    <source>
        <dbReference type="EMBL" id="KAK0513837.1"/>
    </source>
</evidence>